<reference evidence="4 5" key="1">
    <citation type="submission" date="2022-09" db="EMBL/GenBank/DDBJ databases">
        <authorList>
            <person name="Han X.L."/>
            <person name="Wang Q."/>
            <person name="Lu T."/>
        </authorList>
    </citation>
    <scope>NUCLEOTIDE SEQUENCE [LARGE SCALE GENOMIC DNA]</scope>
    <source>
        <strain evidence="4 5">WQ 127069</strain>
    </source>
</reference>
<evidence type="ECO:0000313" key="5">
    <source>
        <dbReference type="Proteomes" id="UP001652445"/>
    </source>
</evidence>
<sequence>MLPALVEKTMYLLCSSLNARISNIESVYLYGSVALKDYIEGSSDIDFLAIVRNPLTQSDIQAIVAAHEEVEVVIPNTGIMGAYILFDDLENKQNEISSLLTYYDKQINTNGLGADINPITWWILKKHGIKIYGTDLTFNYDLEIASLLEYVISNLNSYWVNWINRLEKKLSFDNLSEQDINVKQLDKAVEWCTLGMLRQLYTLKEHDITSKIGSGNYGITELPEKWNRLIHEAIAIKRLQTNRYYKSQIQRLTDLLAFLRFIHLEANHVYNNSIDSLNYRRTLTQ</sequence>
<keyword evidence="5" id="KW-1185">Reference proteome</keyword>
<comment type="caution">
    <text evidence="4">The sequence shown here is derived from an EMBL/GenBank/DDBJ whole genome shotgun (WGS) entry which is preliminary data.</text>
</comment>
<gene>
    <name evidence="4" type="ORF">OB236_14075</name>
</gene>
<dbReference type="InterPro" id="IPR043519">
    <property type="entry name" value="NT_sf"/>
</dbReference>
<accession>A0ABT2UF23</accession>
<evidence type="ECO:0000256" key="1">
    <source>
        <dbReference type="ARBA" id="ARBA00022679"/>
    </source>
</evidence>
<dbReference type="InterPro" id="IPR025184">
    <property type="entry name" value="AadA_C"/>
</dbReference>
<dbReference type="InterPro" id="IPR002934">
    <property type="entry name" value="Polymerase_NTP_transf_dom"/>
</dbReference>
<evidence type="ECO:0000313" key="4">
    <source>
        <dbReference type="EMBL" id="MCU6793244.1"/>
    </source>
</evidence>
<keyword evidence="1" id="KW-0808">Transferase</keyword>
<feature type="domain" description="Polymerase nucleotidyl transferase" evidence="2">
    <location>
        <begin position="23"/>
        <end position="71"/>
    </location>
</feature>
<evidence type="ECO:0000259" key="2">
    <source>
        <dbReference type="Pfam" id="PF01909"/>
    </source>
</evidence>
<proteinExistence type="predicted"/>
<dbReference type="Pfam" id="PF13427">
    <property type="entry name" value="AadA_C"/>
    <property type="match status" value="1"/>
</dbReference>
<name>A0ABT2UF23_9BACL</name>
<evidence type="ECO:0000259" key="3">
    <source>
        <dbReference type="Pfam" id="PF13427"/>
    </source>
</evidence>
<feature type="domain" description="Adenylyltransferase AadA C-terminal" evidence="3">
    <location>
        <begin position="191"/>
        <end position="254"/>
    </location>
</feature>
<dbReference type="Pfam" id="PF01909">
    <property type="entry name" value="NTP_transf_2"/>
    <property type="match status" value="1"/>
</dbReference>
<dbReference type="Proteomes" id="UP001652445">
    <property type="component" value="Unassembled WGS sequence"/>
</dbReference>
<dbReference type="EMBL" id="JAOQIO010000039">
    <property type="protein sequence ID" value="MCU6793244.1"/>
    <property type="molecule type" value="Genomic_DNA"/>
</dbReference>
<dbReference type="RefSeq" id="WP_262684547.1">
    <property type="nucleotide sequence ID" value="NZ_JAOQIO010000039.1"/>
</dbReference>
<organism evidence="4 5">
    <name type="scientific">Paenibacillus baimaensis</name>
    <dbReference type="NCBI Taxonomy" id="2982185"/>
    <lineage>
        <taxon>Bacteria</taxon>
        <taxon>Bacillati</taxon>
        <taxon>Bacillota</taxon>
        <taxon>Bacilli</taxon>
        <taxon>Bacillales</taxon>
        <taxon>Paenibacillaceae</taxon>
        <taxon>Paenibacillus</taxon>
    </lineage>
</organism>
<protein>
    <submittedName>
        <fullName evidence="4">DUF4111 domain-containing protein</fullName>
    </submittedName>
</protein>
<dbReference type="Gene3D" id="3.30.460.10">
    <property type="entry name" value="Beta Polymerase, domain 2"/>
    <property type="match status" value="1"/>
</dbReference>
<dbReference type="CDD" id="cd05403">
    <property type="entry name" value="NT_KNTase_like"/>
    <property type="match status" value="1"/>
</dbReference>
<dbReference type="SUPFAM" id="SSF81301">
    <property type="entry name" value="Nucleotidyltransferase"/>
    <property type="match status" value="1"/>
</dbReference>